<name>A0A644YZ05_9ZZZZ</name>
<reference evidence="2" key="1">
    <citation type="submission" date="2019-08" db="EMBL/GenBank/DDBJ databases">
        <authorList>
            <person name="Kucharzyk K."/>
            <person name="Murdoch R.W."/>
            <person name="Higgins S."/>
            <person name="Loffler F."/>
        </authorList>
    </citation>
    <scope>NUCLEOTIDE SEQUENCE</scope>
</reference>
<keyword evidence="1" id="KW-0812">Transmembrane</keyword>
<organism evidence="2">
    <name type="scientific">bioreactor metagenome</name>
    <dbReference type="NCBI Taxonomy" id="1076179"/>
    <lineage>
        <taxon>unclassified sequences</taxon>
        <taxon>metagenomes</taxon>
        <taxon>ecological metagenomes</taxon>
    </lineage>
</organism>
<accession>A0A644YZ05</accession>
<evidence type="ECO:0000313" key="2">
    <source>
        <dbReference type="EMBL" id="MPM31194.1"/>
    </source>
</evidence>
<protein>
    <submittedName>
        <fullName evidence="2">Uncharacterized protein</fullName>
    </submittedName>
</protein>
<feature type="transmembrane region" description="Helical" evidence="1">
    <location>
        <begin position="32"/>
        <end position="54"/>
    </location>
</feature>
<keyword evidence="1" id="KW-0472">Membrane</keyword>
<dbReference type="AlphaFoldDB" id="A0A644YZ05"/>
<sequence length="160" mass="17195">MVTGVLATGCLHIVEELIPYVDSKVVQTLCTFAAPVLISVIPVIVGFVCPIFIVKAFVGGVRPRICMVGVVISTWLFSCIENSVDPKCGYQPRGNIINSFVAYIQLVLASVDYTSIVCPVIECKVALELVRIAAQGEVVLLSDLPLVNSIGILLCKIVFL</sequence>
<dbReference type="EMBL" id="VSSQ01006004">
    <property type="protein sequence ID" value="MPM31194.1"/>
    <property type="molecule type" value="Genomic_DNA"/>
</dbReference>
<proteinExistence type="predicted"/>
<gene>
    <name evidence="2" type="ORF">SDC9_77748</name>
</gene>
<comment type="caution">
    <text evidence="2">The sequence shown here is derived from an EMBL/GenBank/DDBJ whole genome shotgun (WGS) entry which is preliminary data.</text>
</comment>
<evidence type="ECO:0000256" key="1">
    <source>
        <dbReference type="SAM" id="Phobius"/>
    </source>
</evidence>
<keyword evidence="1" id="KW-1133">Transmembrane helix</keyword>